<dbReference type="GO" id="GO:0005886">
    <property type="term" value="C:plasma membrane"/>
    <property type="evidence" value="ECO:0007669"/>
    <property type="project" value="TreeGrafter"/>
</dbReference>
<feature type="compositionally biased region" description="Basic and acidic residues" evidence="4">
    <location>
        <begin position="791"/>
        <end position="809"/>
    </location>
</feature>
<dbReference type="GO" id="GO:0005929">
    <property type="term" value="C:cilium"/>
    <property type="evidence" value="ECO:0007669"/>
    <property type="project" value="TreeGrafter"/>
</dbReference>
<feature type="region of interest" description="Disordered" evidence="4">
    <location>
        <begin position="702"/>
        <end position="810"/>
    </location>
</feature>
<feature type="domain" description="PDZ" evidence="5">
    <location>
        <begin position="74"/>
        <end position="141"/>
    </location>
</feature>
<organism evidence="6 7">
    <name type="scientific">Cynoglossus semilaevis</name>
    <name type="common">Tongue sole</name>
    <dbReference type="NCBI Taxonomy" id="244447"/>
    <lineage>
        <taxon>Eukaryota</taxon>
        <taxon>Metazoa</taxon>
        <taxon>Chordata</taxon>
        <taxon>Craniata</taxon>
        <taxon>Vertebrata</taxon>
        <taxon>Euteleostomi</taxon>
        <taxon>Actinopterygii</taxon>
        <taxon>Neopterygii</taxon>
        <taxon>Teleostei</taxon>
        <taxon>Neoteleostei</taxon>
        <taxon>Acanthomorphata</taxon>
        <taxon>Carangaria</taxon>
        <taxon>Pleuronectiformes</taxon>
        <taxon>Pleuronectoidei</taxon>
        <taxon>Cynoglossidae</taxon>
        <taxon>Cynoglossinae</taxon>
        <taxon>Cynoglossus</taxon>
    </lineage>
</organism>
<dbReference type="Pfam" id="PF00595">
    <property type="entry name" value="PDZ"/>
    <property type="match status" value="3"/>
</dbReference>
<dbReference type="InParanoid" id="A0A3P8V1P2"/>
<dbReference type="InterPro" id="IPR001478">
    <property type="entry name" value="PDZ"/>
</dbReference>
<dbReference type="GeneTree" id="ENSGT00950000183002"/>
<feature type="compositionally biased region" description="Basic and acidic residues" evidence="4">
    <location>
        <begin position="509"/>
        <end position="518"/>
    </location>
</feature>
<sequence length="947" mass="104109">MAHSVHSSGWREMTNGAGQPHYSNGGQSGGPHTATRYMIKKQQRYKHRSSSPMGRVILINAPVDGGDESEDIHTVTVDKSPDGRLGFSVRGGSEHGLGIFVSKVDDDSSAALAGLSVGDKLVEVNGVSLESITMSSAVKVLTGNNRLKMVVRRVGKIPGIRYSKEKTTWVDLIHRRMVVEENGHTPSEASTDSALRRIVHLFTTSDDYCLGFNIRGVRLDPGGLAEQHGIKMGDQILAANGVSFEDITHNNAVDVLKSHTHVMLTIREAGRYPAYKEMVAEYGWLDQSANGGRPSSCHGSDSNSSLSSLSSNTPLSSLSGLSQVLFPPISGSELVDVAIATEDRYHRASSAERTADTAIQTDPHPPSHSERSFYNGSYPDSLVGTETSRTVGATVLLKDTLIHGKGEGPRQVVRAAEGGRGHTWTQSNGDHGVGPQSPKTAALMALSEPRKPIRRSQSHITPSGGTETGFEILNKYSRKERQKKQQQKEKKSTEDKVNLKRSKTSINLFKKERKEKSSSKSPSNADKGQSKERSRPFHLLTSPKESRAGVKDRSPQPRPETLQHVEDVARKLLIEDEVVAVMRHCQRFLSDNVIEDLVRPLLAILDRPEKLLLLREIRMLIPTSGLGRFDSLVIPYELEAYDNLKNRTMRSTALRSPRHGTPRRHLITPVPDYGGRFHLQPVHDSLQDFQLMDEMERLHLSGHQSGHLPSPSRVFTPLLDVPVDGYSPSTLRSRSPSPSPNHSLQRGRQQSRSPQRGENGSSHYDGASLLSVHDRTDATLQRGRSPVRNGHGRERREASPDSVDGRWQTRPDGFTEVSVRVPSQRRGRTPLAEVFEPTGDRSEYDVSTLTISKAKQSLGISISGGAESRIQPMIKIEKIFPGGAASTNEALKAGYELLSVDGESLQGVTHQHAVAVIRRAFSNRAKDHMVFVVKVPADPDRPRRLAK</sequence>
<protein>
    <submittedName>
        <fullName evidence="6">PDZ domain containing 7a</fullName>
    </submittedName>
</protein>
<evidence type="ECO:0000256" key="3">
    <source>
        <dbReference type="ARBA" id="ARBA00023273"/>
    </source>
</evidence>
<dbReference type="CDD" id="cd10833">
    <property type="entry name" value="PDZ1_PDZD7-like"/>
    <property type="match status" value="1"/>
</dbReference>
<dbReference type="GO" id="GO:0060088">
    <property type="term" value="P:auditory receptor cell stereocilium organization"/>
    <property type="evidence" value="ECO:0007669"/>
    <property type="project" value="TreeGrafter"/>
</dbReference>
<feature type="compositionally biased region" description="Basic residues" evidence="4">
    <location>
        <begin position="476"/>
        <end position="485"/>
    </location>
</feature>
<dbReference type="PANTHER" id="PTHR23116">
    <property type="entry name" value="PDZ DOMAIN CONTAINING WHIRLIN AND HARMONIN-RELATED"/>
    <property type="match status" value="1"/>
</dbReference>
<feature type="region of interest" description="Disordered" evidence="4">
    <location>
        <begin position="290"/>
        <end position="312"/>
    </location>
</feature>
<dbReference type="InterPro" id="IPR051844">
    <property type="entry name" value="USH2_Complex_Protein"/>
</dbReference>
<reference evidence="6 7" key="1">
    <citation type="journal article" date="2014" name="Nat. Genet.">
        <title>Whole-genome sequence of a flatfish provides insights into ZW sex chromosome evolution and adaptation to a benthic lifestyle.</title>
        <authorList>
            <person name="Chen S."/>
            <person name="Zhang G."/>
            <person name="Shao C."/>
            <person name="Huang Q."/>
            <person name="Liu G."/>
            <person name="Zhang P."/>
            <person name="Song W."/>
            <person name="An N."/>
            <person name="Chalopin D."/>
            <person name="Volff J.N."/>
            <person name="Hong Y."/>
            <person name="Li Q."/>
            <person name="Sha Z."/>
            <person name="Zhou H."/>
            <person name="Xie M."/>
            <person name="Yu Q."/>
            <person name="Liu Y."/>
            <person name="Xiang H."/>
            <person name="Wang N."/>
            <person name="Wu K."/>
            <person name="Yang C."/>
            <person name="Zhou Q."/>
            <person name="Liao X."/>
            <person name="Yang L."/>
            <person name="Hu Q."/>
            <person name="Zhang J."/>
            <person name="Meng L."/>
            <person name="Jin L."/>
            <person name="Tian Y."/>
            <person name="Lian J."/>
            <person name="Yang J."/>
            <person name="Miao G."/>
            <person name="Liu S."/>
            <person name="Liang Z."/>
            <person name="Yan F."/>
            <person name="Li Y."/>
            <person name="Sun B."/>
            <person name="Zhang H."/>
            <person name="Zhang J."/>
            <person name="Zhu Y."/>
            <person name="Du M."/>
            <person name="Zhao Y."/>
            <person name="Schartl M."/>
            <person name="Tang Q."/>
            <person name="Wang J."/>
        </authorList>
    </citation>
    <scope>NUCLEOTIDE SEQUENCE</scope>
</reference>
<name>A0A3P8V1P2_CYNSE</name>
<feature type="domain" description="PDZ" evidence="5">
    <location>
        <begin position="848"/>
        <end position="920"/>
    </location>
</feature>
<feature type="compositionally biased region" description="Basic and acidic residues" evidence="4">
    <location>
        <begin position="544"/>
        <end position="563"/>
    </location>
</feature>
<feature type="region of interest" description="Disordered" evidence="4">
    <location>
        <begin position="348"/>
        <end position="380"/>
    </location>
</feature>
<feature type="region of interest" description="Disordered" evidence="4">
    <location>
        <begin position="1"/>
        <end position="33"/>
    </location>
</feature>
<dbReference type="FunFam" id="2.30.42.10:FF:000092">
    <property type="entry name" value="PDZ domain containing 7"/>
    <property type="match status" value="1"/>
</dbReference>
<dbReference type="STRING" id="244447.ENSCSEP00000006981"/>
<dbReference type="AlphaFoldDB" id="A0A3P8V1P2"/>
<feature type="compositionally biased region" description="Low complexity" evidence="4">
    <location>
        <begin position="727"/>
        <end position="736"/>
    </location>
</feature>
<dbReference type="GO" id="GO:0032426">
    <property type="term" value="C:stereocilium tip"/>
    <property type="evidence" value="ECO:0007669"/>
    <property type="project" value="TreeGrafter"/>
</dbReference>
<evidence type="ECO:0000313" key="7">
    <source>
        <dbReference type="Proteomes" id="UP000265120"/>
    </source>
</evidence>
<dbReference type="SUPFAM" id="SSF50156">
    <property type="entry name" value="PDZ domain-like"/>
    <property type="match status" value="3"/>
</dbReference>
<feature type="compositionally biased region" description="Basic and acidic residues" evidence="4">
    <location>
        <begin position="486"/>
        <end position="498"/>
    </location>
</feature>
<keyword evidence="2" id="KW-0677">Repeat</keyword>
<evidence type="ECO:0000256" key="2">
    <source>
        <dbReference type="ARBA" id="ARBA00022737"/>
    </source>
</evidence>
<proteinExistence type="predicted"/>
<feature type="region of interest" description="Disordered" evidence="4">
    <location>
        <begin position="448"/>
        <end position="563"/>
    </location>
</feature>
<accession>A0A3P8V1P2</accession>
<dbReference type="CDD" id="cd06751">
    <property type="entry name" value="PDZ3_PDZD7-like"/>
    <property type="match status" value="1"/>
</dbReference>
<keyword evidence="3" id="KW-0966">Cell projection</keyword>
<feature type="compositionally biased region" description="Low complexity" evidence="4">
    <location>
        <begin position="295"/>
        <end position="312"/>
    </location>
</feature>
<dbReference type="Gene3D" id="2.30.42.10">
    <property type="match status" value="3"/>
</dbReference>
<dbReference type="GO" id="GO:0007605">
    <property type="term" value="P:sensory perception of sound"/>
    <property type="evidence" value="ECO:0007669"/>
    <property type="project" value="TreeGrafter"/>
</dbReference>
<dbReference type="FunFam" id="2.30.42.10:FF:000090">
    <property type="entry name" value="PDZ domain containing 7"/>
    <property type="match status" value="1"/>
</dbReference>
<dbReference type="OMA" id="TMRYMLK"/>
<keyword evidence="7" id="KW-1185">Reference proteome</keyword>
<evidence type="ECO:0000313" key="6">
    <source>
        <dbReference type="Ensembl" id="ENSCSEP00000006981.1"/>
    </source>
</evidence>
<evidence type="ECO:0000256" key="4">
    <source>
        <dbReference type="SAM" id="MobiDB-lite"/>
    </source>
</evidence>
<feature type="domain" description="PDZ" evidence="5">
    <location>
        <begin position="198"/>
        <end position="258"/>
    </location>
</feature>
<dbReference type="PANTHER" id="PTHR23116:SF29">
    <property type="entry name" value="PDZ DOMAIN-CONTAINING PROTEIN 7"/>
    <property type="match status" value="1"/>
</dbReference>
<comment type="subcellular location">
    <subcellularLocation>
        <location evidence="1">Cell projection</location>
    </subcellularLocation>
</comment>
<dbReference type="FunFam" id="2.30.42.10:FF:000171">
    <property type="entry name" value="PDZ domain containing 7"/>
    <property type="match status" value="1"/>
</dbReference>
<reference evidence="6" key="3">
    <citation type="submission" date="2025-09" db="UniProtKB">
        <authorList>
            <consortium name="Ensembl"/>
        </authorList>
    </citation>
    <scope>IDENTIFICATION</scope>
</reference>
<reference evidence="6" key="2">
    <citation type="submission" date="2025-08" db="UniProtKB">
        <authorList>
            <consortium name="Ensembl"/>
        </authorList>
    </citation>
    <scope>IDENTIFICATION</scope>
</reference>
<dbReference type="PROSITE" id="PS50106">
    <property type="entry name" value="PDZ"/>
    <property type="match status" value="3"/>
</dbReference>
<dbReference type="Ensembl" id="ENSCSET00000007056.1">
    <property type="protein sequence ID" value="ENSCSEP00000006981.1"/>
    <property type="gene ID" value="ENSCSEG00000004504.1"/>
</dbReference>
<evidence type="ECO:0000256" key="1">
    <source>
        <dbReference type="ARBA" id="ARBA00004316"/>
    </source>
</evidence>
<dbReference type="SMART" id="SM00228">
    <property type="entry name" value="PDZ"/>
    <property type="match status" value="3"/>
</dbReference>
<dbReference type="GO" id="GO:0002142">
    <property type="term" value="C:stereocilia ankle link complex"/>
    <property type="evidence" value="ECO:0007669"/>
    <property type="project" value="TreeGrafter"/>
</dbReference>
<feature type="compositionally biased region" description="Low complexity" evidence="4">
    <location>
        <begin position="746"/>
        <end position="757"/>
    </location>
</feature>
<evidence type="ECO:0000259" key="5">
    <source>
        <dbReference type="PROSITE" id="PS50106"/>
    </source>
</evidence>
<dbReference type="Gene3D" id="1.20.1160.20">
    <property type="match status" value="1"/>
</dbReference>
<dbReference type="Proteomes" id="UP000265120">
    <property type="component" value="Chromosome 12"/>
</dbReference>
<dbReference type="InterPro" id="IPR036034">
    <property type="entry name" value="PDZ_sf"/>
</dbReference>